<evidence type="ECO:0000256" key="4">
    <source>
        <dbReference type="ARBA" id="ARBA00022989"/>
    </source>
</evidence>
<dbReference type="PANTHER" id="PTHR30086:SF6">
    <property type="entry name" value="AMINO ACID EFFLUX PROTEIN YCGF-RELATED"/>
    <property type="match status" value="1"/>
</dbReference>
<dbReference type="eggNOG" id="COG1280">
    <property type="taxonomic scope" value="Bacteria"/>
</dbReference>
<dbReference type="EMBL" id="LDPG01000001">
    <property type="protein sequence ID" value="KLV21352.1"/>
    <property type="molecule type" value="Genomic_DNA"/>
</dbReference>
<accession>A0A0J1I608</accession>
<dbReference type="Proteomes" id="UP000035904">
    <property type="component" value="Unassembled WGS sequence"/>
</dbReference>
<dbReference type="GO" id="GO:0015171">
    <property type="term" value="F:amino acid transmembrane transporter activity"/>
    <property type="evidence" value="ECO:0007669"/>
    <property type="project" value="TreeGrafter"/>
</dbReference>
<evidence type="ECO:0000256" key="3">
    <source>
        <dbReference type="ARBA" id="ARBA00022692"/>
    </source>
</evidence>
<gene>
    <name evidence="6" type="ORF">ABW01_03485</name>
</gene>
<comment type="subcellular location">
    <subcellularLocation>
        <location evidence="1">Cell membrane</location>
        <topology evidence="1">Multi-pass membrane protein</topology>
    </subcellularLocation>
</comment>
<name>A0A0J1I608_BACAN</name>
<dbReference type="RefSeq" id="WP_000510848.1">
    <property type="nucleotide sequence ID" value="NZ_JARLBX010000050.1"/>
</dbReference>
<reference evidence="6 7" key="1">
    <citation type="submission" date="2015-05" db="EMBL/GenBank/DDBJ databases">
        <title>Whole genome sequence and identification of bacterial endophytes from Costus igneus.</title>
        <authorList>
            <person name="Lee Y.P."/>
            <person name="Gan H.M."/>
            <person name="Eng W."/>
            <person name="Wheatley M.S."/>
            <person name="Caraballo A."/>
            <person name="Polter S."/>
            <person name="Savka M.A."/>
            <person name="Hudson A.O."/>
        </authorList>
    </citation>
    <scope>NUCLEOTIDE SEQUENCE [LARGE SCALE GENOMIC DNA]</scope>
    <source>
        <strain evidence="6 7">RIT375</strain>
    </source>
</reference>
<dbReference type="AlphaFoldDB" id="A0A0J1I608"/>
<proteinExistence type="predicted"/>
<sequence length="208" mass="23195">MGIFLSYVFLGLSLSAPMGPINAAQLEKGIRSGFFHAWILGIGALLADVIYMALIYLGVIHFLEKDIIKLFLWSFGAFVLIYTGIESLKNANQISISNTRNDDSIIKSFFSGFFMSLSNPLTILFWLGIFGSILAKAASSYNKEQLLLYSFGTILGIFIWDITMASTSSIFRKILNTRILSLITVISGISLIIYGLYFGFQTYQIIFQ</sequence>
<evidence type="ECO:0000256" key="2">
    <source>
        <dbReference type="ARBA" id="ARBA00022475"/>
    </source>
</evidence>
<evidence type="ECO:0000256" key="5">
    <source>
        <dbReference type="ARBA" id="ARBA00023136"/>
    </source>
</evidence>
<protein>
    <submittedName>
        <fullName evidence="6">Amino acid transporter</fullName>
    </submittedName>
</protein>
<keyword evidence="4" id="KW-1133">Transmembrane helix</keyword>
<evidence type="ECO:0000256" key="1">
    <source>
        <dbReference type="ARBA" id="ARBA00004651"/>
    </source>
</evidence>
<dbReference type="InterPro" id="IPR001123">
    <property type="entry name" value="LeuE-type"/>
</dbReference>
<dbReference type="PATRIC" id="fig|1392.242.peg.728"/>
<dbReference type="Pfam" id="PF01810">
    <property type="entry name" value="LysE"/>
    <property type="match status" value="1"/>
</dbReference>
<keyword evidence="2" id="KW-1003">Cell membrane</keyword>
<dbReference type="GO" id="GO:0005886">
    <property type="term" value="C:plasma membrane"/>
    <property type="evidence" value="ECO:0007669"/>
    <property type="project" value="UniProtKB-SubCell"/>
</dbReference>
<evidence type="ECO:0000313" key="7">
    <source>
        <dbReference type="Proteomes" id="UP000035904"/>
    </source>
</evidence>
<keyword evidence="5" id="KW-0472">Membrane</keyword>
<dbReference type="PANTHER" id="PTHR30086">
    <property type="entry name" value="ARGININE EXPORTER PROTEIN ARGO"/>
    <property type="match status" value="1"/>
</dbReference>
<organism evidence="6 7">
    <name type="scientific">Bacillus anthracis</name>
    <name type="common">anthrax bacterium</name>
    <dbReference type="NCBI Taxonomy" id="1392"/>
    <lineage>
        <taxon>Bacteria</taxon>
        <taxon>Bacillati</taxon>
        <taxon>Bacillota</taxon>
        <taxon>Bacilli</taxon>
        <taxon>Bacillales</taxon>
        <taxon>Bacillaceae</taxon>
        <taxon>Bacillus</taxon>
        <taxon>Bacillus cereus group</taxon>
    </lineage>
</organism>
<comment type="caution">
    <text evidence="6">The sequence shown here is derived from an EMBL/GenBank/DDBJ whole genome shotgun (WGS) entry which is preliminary data.</text>
</comment>
<keyword evidence="3" id="KW-0812">Transmembrane</keyword>
<evidence type="ECO:0000313" key="6">
    <source>
        <dbReference type="EMBL" id="KLV21352.1"/>
    </source>
</evidence>